<dbReference type="GO" id="GO:0045259">
    <property type="term" value="C:proton-transporting ATP synthase complex"/>
    <property type="evidence" value="ECO:0007669"/>
    <property type="project" value="UniProtKB-KW"/>
</dbReference>
<dbReference type="RefSeq" id="YP_009827449.1">
    <property type="nucleotide sequence ID" value="NC_048496.1"/>
</dbReference>
<evidence type="ECO:0000256" key="13">
    <source>
        <dbReference type="SAM" id="Phobius"/>
    </source>
</evidence>
<evidence type="ECO:0000256" key="8">
    <source>
        <dbReference type="ARBA" id="ARBA00022989"/>
    </source>
</evidence>
<evidence type="ECO:0000256" key="9">
    <source>
        <dbReference type="ARBA" id="ARBA00023065"/>
    </source>
</evidence>
<proteinExistence type="inferred from homology"/>
<comment type="subunit">
    <text evidence="3">F-type ATPases have 2 components, CF(1) - the catalytic core - and CF(0) - the membrane proton channel.</text>
</comment>
<evidence type="ECO:0000256" key="7">
    <source>
        <dbReference type="ARBA" id="ARBA00022781"/>
    </source>
</evidence>
<evidence type="ECO:0000256" key="4">
    <source>
        <dbReference type="ARBA" id="ARBA00022448"/>
    </source>
</evidence>
<dbReference type="CTD" id="4509"/>
<dbReference type="GO" id="GO:0015078">
    <property type="term" value="F:proton transmembrane transporter activity"/>
    <property type="evidence" value="ECO:0007669"/>
    <property type="project" value="InterPro"/>
</dbReference>
<sequence>MPQMAPLYWLTLFTFFSMTFLLFNSMNYFLFTYNIKKPSTKTSKLPLKWKW</sequence>
<keyword evidence="4 12" id="KW-0813">Transport</keyword>
<dbReference type="AlphaFoldDB" id="A0A6H0N1H2"/>
<dbReference type="Pfam" id="PF00895">
    <property type="entry name" value="ATP-synt_8"/>
    <property type="match status" value="1"/>
</dbReference>
<evidence type="ECO:0000256" key="2">
    <source>
        <dbReference type="ARBA" id="ARBA00008892"/>
    </source>
</evidence>
<comment type="similarity">
    <text evidence="2 12">Belongs to the ATPase protein 8 family.</text>
</comment>
<accession>A0A6H0N1H2</accession>
<comment type="subcellular location">
    <subcellularLocation>
        <location evidence="1 12">Mitochondrion membrane</location>
        <topology evidence="1 12">Single-pass membrane protein</topology>
    </subcellularLocation>
</comment>
<gene>
    <name evidence="14" type="primary">ATP8</name>
</gene>
<reference evidence="14" key="1">
    <citation type="journal article" date="2020" name="Syst. Entomol.">
        <title>Museomics reveals extensive cryptic diversity of Australian prionine longhorn beetles with implications for their classification and conservation.</title>
        <authorList>
            <person name="Jin M."/>
            <person name="Zwick A."/>
            <person name="Slipinski A."/>
            <person name="Keyzer R."/>
            <person name="Pang H."/>
        </authorList>
    </citation>
    <scope>NUCLEOTIDE SEQUENCE</scope>
</reference>
<evidence type="ECO:0000256" key="6">
    <source>
        <dbReference type="ARBA" id="ARBA00022692"/>
    </source>
</evidence>
<dbReference type="GO" id="GO:0031966">
    <property type="term" value="C:mitochondrial membrane"/>
    <property type="evidence" value="ECO:0007669"/>
    <property type="project" value="UniProtKB-SubCell"/>
</dbReference>
<protein>
    <recommendedName>
        <fullName evidence="12">ATP synthase complex subunit 8</fullName>
    </recommendedName>
</protein>
<geneLocation type="mitochondrion" evidence="14"/>
<keyword evidence="5 12" id="KW-0138">CF(0)</keyword>
<name>A0A6H0N1H2_9CUCU</name>
<evidence type="ECO:0000256" key="3">
    <source>
        <dbReference type="ARBA" id="ARBA00011291"/>
    </source>
</evidence>
<keyword evidence="7 12" id="KW-0375">Hydrogen ion transport</keyword>
<feature type="transmembrane region" description="Helical" evidence="13">
    <location>
        <begin position="6"/>
        <end position="31"/>
    </location>
</feature>
<keyword evidence="8 13" id="KW-1133">Transmembrane helix</keyword>
<keyword evidence="9 12" id="KW-0406">Ion transport</keyword>
<evidence type="ECO:0000256" key="10">
    <source>
        <dbReference type="ARBA" id="ARBA00023128"/>
    </source>
</evidence>
<keyword evidence="10 12" id="KW-0496">Mitochondrion</keyword>
<dbReference type="GeneID" id="55290479"/>
<keyword evidence="11 13" id="KW-0472">Membrane</keyword>
<keyword evidence="6 12" id="KW-0812">Transmembrane</keyword>
<evidence type="ECO:0000256" key="11">
    <source>
        <dbReference type="ARBA" id="ARBA00023136"/>
    </source>
</evidence>
<evidence type="ECO:0000256" key="5">
    <source>
        <dbReference type="ARBA" id="ARBA00022547"/>
    </source>
</evidence>
<dbReference type="GO" id="GO:0015986">
    <property type="term" value="P:proton motive force-driven ATP synthesis"/>
    <property type="evidence" value="ECO:0007669"/>
    <property type="project" value="InterPro"/>
</dbReference>
<evidence type="ECO:0000256" key="12">
    <source>
        <dbReference type="RuleBase" id="RU003661"/>
    </source>
</evidence>
<dbReference type="InterPro" id="IPR001421">
    <property type="entry name" value="ATP8_metazoa"/>
</dbReference>
<organism evidence="14">
    <name type="scientific">Paulhutchinsonia pilosicollis</name>
    <dbReference type="NCBI Taxonomy" id="2607198"/>
    <lineage>
        <taxon>Eukaryota</taxon>
        <taxon>Metazoa</taxon>
        <taxon>Ecdysozoa</taxon>
        <taxon>Arthropoda</taxon>
        <taxon>Hexapoda</taxon>
        <taxon>Insecta</taxon>
        <taxon>Pterygota</taxon>
        <taxon>Neoptera</taxon>
        <taxon>Endopterygota</taxon>
        <taxon>Coleoptera</taxon>
        <taxon>Polyphaga</taxon>
        <taxon>Cucujiformia</taxon>
        <taxon>Chrysomeloidea</taxon>
        <taxon>Cerambycidae</taxon>
        <taxon>Prioninae</taxon>
        <taxon>Prioninae incertae sedis</taxon>
        <taxon>Paulhutchinsonia</taxon>
    </lineage>
</organism>
<dbReference type="EMBL" id="MN607219">
    <property type="protein sequence ID" value="QIV24526.1"/>
    <property type="molecule type" value="Genomic_DNA"/>
</dbReference>
<evidence type="ECO:0000313" key="14">
    <source>
        <dbReference type="EMBL" id="QIV24526.1"/>
    </source>
</evidence>
<evidence type="ECO:0000256" key="1">
    <source>
        <dbReference type="ARBA" id="ARBA00004304"/>
    </source>
</evidence>